<comment type="caution">
    <text evidence="9">The sequence shown here is derived from an EMBL/GenBank/DDBJ whole genome shotgun (WGS) entry which is preliminary data.</text>
</comment>
<evidence type="ECO:0000256" key="7">
    <source>
        <dbReference type="SAM" id="Phobius"/>
    </source>
</evidence>
<reference evidence="9 10" key="1">
    <citation type="submission" date="2022-08" db="EMBL/GenBank/DDBJ databases">
        <title>Reclassification of Massilia species as members of the genera Telluria, Duganella, Pseudoduganella, Mokoshia gen. nov. and Zemynaea gen. nov. using orthogonal and non-orthogonal genome-based approaches.</title>
        <authorList>
            <person name="Bowman J.P."/>
        </authorList>
    </citation>
    <scope>NUCLEOTIDE SEQUENCE [LARGE SCALE GENOMIC DNA]</scope>
    <source>
        <strain evidence="9 10">JCM 31605</strain>
    </source>
</reference>
<evidence type="ECO:0000256" key="2">
    <source>
        <dbReference type="ARBA" id="ARBA00022448"/>
    </source>
</evidence>
<dbReference type="Proteomes" id="UP001206126">
    <property type="component" value="Unassembled WGS sequence"/>
</dbReference>
<sequence>MQHRSDFRPLSILVGCAFFMEQLDATIISPAIPDIARSLATNPLSLNITMTVYLLCSLAFIPLGGPLAARWGTRSVFQCAITLFVLGSLLCALSSGLVSLVLSRAVQGVGAALMVPVGRTAIVHTVGKPDLVQALAWMITPAMVGPMLGPPLGALVTTYASWEWIFLINVPIGLLGLLTSRRLMPQLRDQCDAPFQAREWLLMSAVLTLAILLLEQARHGTGATRLLMLGLPLAALAGWYALRFRFAARPMVDFRLLSVGTLATGFWGGALVRVGYGALPFLLPLMLQVGLGFSALESGAVLLSSGAVAFLAKTGTARLLRRWGFRRVLLWNGLLCALALLGCALAGARGWSVAGAALVASLAGLSRSIQFNALTAISYADLPPQKIALATTLNTLGWQLAIMFGISLSALAVEWSARLAGRSAPAASDFSMAFVVVALFAFAAMPWYRILPGQAGQQLSGYRPR</sequence>
<keyword evidence="3" id="KW-1003">Cell membrane</keyword>
<evidence type="ECO:0000256" key="1">
    <source>
        <dbReference type="ARBA" id="ARBA00004651"/>
    </source>
</evidence>
<feature type="transmembrane region" description="Helical" evidence="7">
    <location>
        <begin position="44"/>
        <end position="64"/>
    </location>
</feature>
<dbReference type="SUPFAM" id="SSF103473">
    <property type="entry name" value="MFS general substrate transporter"/>
    <property type="match status" value="1"/>
</dbReference>
<dbReference type="InterPro" id="IPR036259">
    <property type="entry name" value="MFS_trans_sf"/>
</dbReference>
<feature type="transmembrane region" description="Helical" evidence="7">
    <location>
        <begin position="387"/>
        <end position="410"/>
    </location>
</feature>
<accession>A0ABT2DGJ8</accession>
<evidence type="ECO:0000313" key="10">
    <source>
        <dbReference type="Proteomes" id="UP001206126"/>
    </source>
</evidence>
<evidence type="ECO:0000259" key="8">
    <source>
        <dbReference type="PROSITE" id="PS50850"/>
    </source>
</evidence>
<feature type="transmembrane region" description="Helical" evidence="7">
    <location>
        <begin position="285"/>
        <end position="312"/>
    </location>
</feature>
<dbReference type="Gene3D" id="1.20.1250.20">
    <property type="entry name" value="MFS general substrate transporter like domains"/>
    <property type="match status" value="2"/>
</dbReference>
<organism evidence="9 10">
    <name type="scientific">Massilia agilis</name>
    <dbReference type="NCBI Taxonomy" id="1811226"/>
    <lineage>
        <taxon>Bacteria</taxon>
        <taxon>Pseudomonadati</taxon>
        <taxon>Pseudomonadota</taxon>
        <taxon>Betaproteobacteria</taxon>
        <taxon>Burkholderiales</taxon>
        <taxon>Oxalobacteraceae</taxon>
        <taxon>Telluria group</taxon>
        <taxon>Massilia</taxon>
    </lineage>
</organism>
<feature type="transmembrane region" description="Helical" evidence="7">
    <location>
        <begin position="200"/>
        <end position="217"/>
    </location>
</feature>
<evidence type="ECO:0000256" key="4">
    <source>
        <dbReference type="ARBA" id="ARBA00022692"/>
    </source>
</evidence>
<dbReference type="PROSITE" id="PS50850">
    <property type="entry name" value="MFS"/>
    <property type="match status" value="1"/>
</dbReference>
<evidence type="ECO:0000256" key="5">
    <source>
        <dbReference type="ARBA" id="ARBA00022989"/>
    </source>
</evidence>
<gene>
    <name evidence="9" type="ORF">NX774_21230</name>
</gene>
<feature type="transmembrane region" description="Helical" evidence="7">
    <location>
        <begin position="430"/>
        <end position="448"/>
    </location>
</feature>
<feature type="transmembrane region" description="Helical" evidence="7">
    <location>
        <begin position="76"/>
        <end position="98"/>
    </location>
</feature>
<dbReference type="InterPro" id="IPR020846">
    <property type="entry name" value="MFS_dom"/>
</dbReference>
<feature type="transmembrane region" description="Helical" evidence="7">
    <location>
        <begin position="134"/>
        <end position="153"/>
    </location>
</feature>
<name>A0ABT2DGJ8_9BURK</name>
<keyword evidence="4 7" id="KW-0812">Transmembrane</keyword>
<protein>
    <submittedName>
        <fullName evidence="9">MFS transporter</fullName>
    </submittedName>
</protein>
<feature type="transmembrane region" description="Helical" evidence="7">
    <location>
        <begin position="254"/>
        <end position="279"/>
    </location>
</feature>
<feature type="transmembrane region" description="Helical" evidence="7">
    <location>
        <begin position="328"/>
        <end position="348"/>
    </location>
</feature>
<evidence type="ECO:0000256" key="6">
    <source>
        <dbReference type="ARBA" id="ARBA00023136"/>
    </source>
</evidence>
<dbReference type="InterPro" id="IPR011701">
    <property type="entry name" value="MFS"/>
</dbReference>
<comment type="subcellular location">
    <subcellularLocation>
        <location evidence="1">Cell membrane</location>
        <topology evidence="1">Multi-pass membrane protein</topology>
    </subcellularLocation>
</comment>
<dbReference type="PANTHER" id="PTHR42718">
    <property type="entry name" value="MAJOR FACILITATOR SUPERFAMILY MULTIDRUG TRANSPORTER MFSC"/>
    <property type="match status" value="1"/>
</dbReference>
<proteinExistence type="predicted"/>
<keyword evidence="6 7" id="KW-0472">Membrane</keyword>
<dbReference type="Pfam" id="PF07690">
    <property type="entry name" value="MFS_1"/>
    <property type="match status" value="1"/>
</dbReference>
<feature type="domain" description="Major facilitator superfamily (MFS) profile" evidence="8">
    <location>
        <begin position="10"/>
        <end position="449"/>
    </location>
</feature>
<evidence type="ECO:0000313" key="9">
    <source>
        <dbReference type="EMBL" id="MCS0810450.1"/>
    </source>
</evidence>
<feature type="transmembrane region" description="Helical" evidence="7">
    <location>
        <begin position="223"/>
        <end position="242"/>
    </location>
</feature>
<dbReference type="EMBL" id="JANUHB010000006">
    <property type="protein sequence ID" value="MCS0810450.1"/>
    <property type="molecule type" value="Genomic_DNA"/>
</dbReference>
<keyword evidence="5 7" id="KW-1133">Transmembrane helix</keyword>
<keyword evidence="2" id="KW-0813">Transport</keyword>
<dbReference type="PANTHER" id="PTHR42718:SF46">
    <property type="entry name" value="BLR6921 PROTEIN"/>
    <property type="match status" value="1"/>
</dbReference>
<evidence type="ECO:0000256" key="3">
    <source>
        <dbReference type="ARBA" id="ARBA00022475"/>
    </source>
</evidence>
<feature type="transmembrane region" description="Helical" evidence="7">
    <location>
        <begin position="159"/>
        <end position="179"/>
    </location>
</feature>
<keyword evidence="10" id="KW-1185">Reference proteome</keyword>